<dbReference type="PANTHER" id="PTHR12829">
    <property type="entry name" value="N6-ADENOSINE-METHYLTRANSFERASE"/>
    <property type="match status" value="1"/>
</dbReference>
<organism evidence="2 3">
    <name type="scientific">Xenoophorus captivus</name>
    <dbReference type="NCBI Taxonomy" id="1517983"/>
    <lineage>
        <taxon>Eukaryota</taxon>
        <taxon>Metazoa</taxon>
        <taxon>Chordata</taxon>
        <taxon>Craniata</taxon>
        <taxon>Vertebrata</taxon>
        <taxon>Euteleostomi</taxon>
        <taxon>Actinopterygii</taxon>
        <taxon>Neopterygii</taxon>
        <taxon>Teleostei</taxon>
        <taxon>Neoteleostei</taxon>
        <taxon>Acanthomorphata</taxon>
        <taxon>Ovalentaria</taxon>
        <taxon>Atherinomorphae</taxon>
        <taxon>Cyprinodontiformes</taxon>
        <taxon>Goodeidae</taxon>
        <taxon>Xenoophorus</taxon>
    </lineage>
</organism>
<comment type="caution">
    <text evidence="2">The sequence shown here is derived from an EMBL/GenBank/DDBJ whole genome shotgun (WGS) entry which is preliminary data.</text>
</comment>
<dbReference type="EMBL" id="JAHRIN010075751">
    <property type="protein sequence ID" value="MEQ2217281.1"/>
    <property type="molecule type" value="Genomic_DNA"/>
</dbReference>
<evidence type="ECO:0000313" key="2">
    <source>
        <dbReference type="EMBL" id="MEQ2217281.1"/>
    </source>
</evidence>
<comment type="similarity">
    <text evidence="1">Belongs to the MT-A70-like family.</text>
</comment>
<dbReference type="PROSITE" id="PS51143">
    <property type="entry name" value="MT_A70"/>
    <property type="match status" value="1"/>
</dbReference>
<proteinExistence type="inferred from homology"/>
<gene>
    <name evidence="2" type="ORF">XENOCAPTIV_003006</name>
</gene>
<evidence type="ECO:0000313" key="3">
    <source>
        <dbReference type="Proteomes" id="UP001434883"/>
    </source>
</evidence>
<reference evidence="2 3" key="1">
    <citation type="submission" date="2021-06" db="EMBL/GenBank/DDBJ databases">
        <authorList>
            <person name="Palmer J.M."/>
        </authorList>
    </citation>
    <scope>NUCLEOTIDE SEQUENCE [LARGE SCALE GENOMIC DNA]</scope>
    <source>
        <strain evidence="2 3">XC_2019</strain>
        <tissue evidence="2">Muscle</tissue>
    </source>
</reference>
<evidence type="ECO:0000256" key="1">
    <source>
        <dbReference type="PROSITE-ProRule" id="PRU00489"/>
    </source>
</evidence>
<dbReference type="Pfam" id="PF05063">
    <property type="entry name" value="MT-A70"/>
    <property type="match status" value="1"/>
</dbReference>
<name>A0ABV0SBK9_9TELE</name>
<dbReference type="InterPro" id="IPR007757">
    <property type="entry name" value="MT-A70-like"/>
</dbReference>
<accession>A0ABV0SBK9</accession>
<protein>
    <submittedName>
        <fullName evidence="2">Uncharacterized protein</fullName>
    </submittedName>
</protein>
<dbReference type="PANTHER" id="PTHR12829:SF4">
    <property type="entry name" value="N(6)-ADENINE-SPECIFIC METHYLTRANSFERASE METTL4"/>
    <property type="match status" value="1"/>
</dbReference>
<sequence length="113" mass="12652">MLSVPVEDKRLIVSVPSALHSQKPLLSEVLKSYIGAEAKCLELFARNLQPGWTSWGNEVLKFQHISYFNLDPVDISKAEAAKDEMYNPAVTCDFSSPKKTDCLHPAFLTVEQQ</sequence>
<keyword evidence="3" id="KW-1185">Reference proteome</keyword>
<dbReference type="Proteomes" id="UP001434883">
    <property type="component" value="Unassembled WGS sequence"/>
</dbReference>